<dbReference type="EMBL" id="DVNK01000014">
    <property type="protein sequence ID" value="HIU45977.1"/>
    <property type="molecule type" value="Genomic_DNA"/>
</dbReference>
<dbReference type="CDD" id="cd07034">
    <property type="entry name" value="TPP_PYR_PFOR_IOR-alpha_like"/>
    <property type="match status" value="1"/>
</dbReference>
<name>A0A9D1LQ80_9FIRM</name>
<dbReference type="Proteomes" id="UP000824123">
    <property type="component" value="Unassembled WGS sequence"/>
</dbReference>
<evidence type="ECO:0000313" key="4">
    <source>
        <dbReference type="EMBL" id="HIU45977.1"/>
    </source>
</evidence>
<gene>
    <name evidence="4" type="ORF">IAC59_01800</name>
</gene>
<keyword evidence="1" id="KW-0560">Oxidoreductase</keyword>
<comment type="caution">
    <text evidence="4">The sequence shown here is derived from an EMBL/GenBank/DDBJ whole genome shotgun (WGS) entry which is preliminary data.</text>
</comment>
<dbReference type="Gene3D" id="3.40.50.970">
    <property type="match status" value="1"/>
</dbReference>
<dbReference type="InterPro" id="IPR002880">
    <property type="entry name" value="Pyrv_Fd/Flavodoxin_OxRdtase_N"/>
</dbReference>
<dbReference type="GO" id="GO:0016491">
    <property type="term" value="F:oxidoreductase activity"/>
    <property type="evidence" value="ECO:0007669"/>
    <property type="project" value="UniProtKB-KW"/>
</dbReference>
<evidence type="ECO:0000259" key="2">
    <source>
        <dbReference type="Pfam" id="PF01855"/>
    </source>
</evidence>
<feature type="domain" description="Pyruvate flavodoxin/ferredoxin oxidoreductase pyrimidine binding" evidence="2">
    <location>
        <begin position="14"/>
        <end position="240"/>
    </location>
</feature>
<dbReference type="InterPro" id="IPR009014">
    <property type="entry name" value="Transketo_C/PFOR_II"/>
</dbReference>
<dbReference type="Pfam" id="PF17147">
    <property type="entry name" value="PFOR_II"/>
    <property type="match status" value="1"/>
</dbReference>
<dbReference type="Gene3D" id="3.40.50.920">
    <property type="match status" value="1"/>
</dbReference>
<sequence>MAKMLMKGNEAVAEAAIQAGCRYFFGYPITPQNEIPEYMSARLPKVGGTFLQAESEVAAINMVYGAAGAGARVMTSSSSPGISLKQEGISYMIGAELPAVIVNMVRGGPGLGSIQPAQSDYFQATRGGGHGDYRTPVFVPASIQEAVELTQRAFDVADQYRNPVIVMGDGMIGQMMEPVEMPDYKPRELPPKTWATTGWSKDMGIPRRIINSLYIEADVLEKHVAKLMQKYAEIEKNECMVEEQFVDDADIIIAAYGTTARICLTAVRQARAAGIKCGLIRPITVWPFPSANYRKAAEHARAMLCVEMSCGQMIDDVRIAVEGKCPVSFYGRTGGMIPTVREVYAEIEKLNAAR</sequence>
<feature type="domain" description="Pyruvate:ferredoxin oxidoreductase core" evidence="3">
    <location>
        <begin position="249"/>
        <end position="343"/>
    </location>
</feature>
<accession>A0A9D1LQ80</accession>
<dbReference type="Pfam" id="PF01855">
    <property type="entry name" value="POR_N"/>
    <property type="match status" value="1"/>
</dbReference>
<dbReference type="SUPFAM" id="SSF52518">
    <property type="entry name" value="Thiamin diphosphate-binding fold (THDP-binding)"/>
    <property type="match status" value="1"/>
</dbReference>
<dbReference type="AlphaFoldDB" id="A0A9D1LQ80"/>
<evidence type="ECO:0000313" key="5">
    <source>
        <dbReference type="Proteomes" id="UP000824123"/>
    </source>
</evidence>
<dbReference type="InterPro" id="IPR052368">
    <property type="entry name" value="2-oxoacid_oxidoreductase"/>
</dbReference>
<protein>
    <submittedName>
        <fullName evidence="4">3-methyl-2-oxobutanoate dehydrogenase subunit VorB</fullName>
    </submittedName>
</protein>
<dbReference type="InterPro" id="IPR033412">
    <property type="entry name" value="PFOR_II"/>
</dbReference>
<evidence type="ECO:0000259" key="3">
    <source>
        <dbReference type="Pfam" id="PF17147"/>
    </source>
</evidence>
<evidence type="ECO:0000256" key="1">
    <source>
        <dbReference type="ARBA" id="ARBA00023002"/>
    </source>
</evidence>
<dbReference type="NCBIfam" id="NF005507">
    <property type="entry name" value="PRK07119.1"/>
    <property type="match status" value="1"/>
</dbReference>
<dbReference type="InterPro" id="IPR029061">
    <property type="entry name" value="THDP-binding"/>
</dbReference>
<proteinExistence type="predicted"/>
<dbReference type="PANTHER" id="PTHR43088">
    <property type="entry name" value="SUBUNIT OF PYRUVATE:FLAVODOXIN OXIDOREDUCTASE-RELATED"/>
    <property type="match status" value="1"/>
</dbReference>
<reference evidence="4" key="1">
    <citation type="submission" date="2020-10" db="EMBL/GenBank/DDBJ databases">
        <authorList>
            <person name="Gilroy R."/>
        </authorList>
    </citation>
    <scope>NUCLEOTIDE SEQUENCE</scope>
    <source>
        <strain evidence="4">ChiSxjej2B14-8506</strain>
    </source>
</reference>
<organism evidence="4 5">
    <name type="scientific">Candidatus Fimadaptatus faecigallinarum</name>
    <dbReference type="NCBI Taxonomy" id="2840814"/>
    <lineage>
        <taxon>Bacteria</taxon>
        <taxon>Bacillati</taxon>
        <taxon>Bacillota</taxon>
        <taxon>Clostridia</taxon>
        <taxon>Eubacteriales</taxon>
        <taxon>Candidatus Fimadaptatus</taxon>
    </lineage>
</organism>
<dbReference type="SUPFAM" id="SSF52922">
    <property type="entry name" value="TK C-terminal domain-like"/>
    <property type="match status" value="1"/>
</dbReference>
<dbReference type="PANTHER" id="PTHR43088:SF1">
    <property type="entry name" value="SUBUNIT OF PYRUVATE:FLAVODOXIN OXIDOREDUCTASE"/>
    <property type="match status" value="1"/>
</dbReference>
<reference evidence="4" key="2">
    <citation type="journal article" date="2021" name="PeerJ">
        <title>Extensive microbial diversity within the chicken gut microbiome revealed by metagenomics and culture.</title>
        <authorList>
            <person name="Gilroy R."/>
            <person name="Ravi A."/>
            <person name="Getino M."/>
            <person name="Pursley I."/>
            <person name="Horton D.L."/>
            <person name="Alikhan N.F."/>
            <person name="Baker D."/>
            <person name="Gharbi K."/>
            <person name="Hall N."/>
            <person name="Watson M."/>
            <person name="Adriaenssens E.M."/>
            <person name="Foster-Nyarko E."/>
            <person name="Jarju S."/>
            <person name="Secka A."/>
            <person name="Antonio M."/>
            <person name="Oren A."/>
            <person name="Chaudhuri R.R."/>
            <person name="La Ragione R."/>
            <person name="Hildebrand F."/>
            <person name="Pallen M.J."/>
        </authorList>
    </citation>
    <scope>NUCLEOTIDE SEQUENCE</scope>
    <source>
        <strain evidence="4">ChiSxjej2B14-8506</strain>
    </source>
</reference>